<protein>
    <recommendedName>
        <fullName evidence="5">Intradiol ring-cleavage dioxygenases domain-containing protein</fullName>
    </recommendedName>
</protein>
<feature type="region of interest" description="Disordered" evidence="1">
    <location>
        <begin position="212"/>
        <end position="279"/>
    </location>
</feature>
<dbReference type="PANTHER" id="PTHR34315:SF1">
    <property type="entry name" value="INTRADIOL RING-CLEAVAGE DIOXYGENASES DOMAIN-CONTAINING PROTEIN-RELATED"/>
    <property type="match status" value="1"/>
</dbReference>
<dbReference type="STRING" id="933852.A0A0C2WYT5"/>
<reference evidence="4" key="2">
    <citation type="submission" date="2015-01" db="EMBL/GenBank/DDBJ databases">
        <title>Evolutionary Origins and Diversification of the Mycorrhizal Mutualists.</title>
        <authorList>
            <consortium name="DOE Joint Genome Institute"/>
            <consortium name="Mycorrhizal Genomics Consortium"/>
            <person name="Kohler A."/>
            <person name="Kuo A."/>
            <person name="Nagy L.G."/>
            <person name="Floudas D."/>
            <person name="Copeland A."/>
            <person name="Barry K.W."/>
            <person name="Cichocki N."/>
            <person name="Veneault-Fourrey C."/>
            <person name="LaButti K."/>
            <person name="Lindquist E.A."/>
            <person name="Lipzen A."/>
            <person name="Lundell T."/>
            <person name="Morin E."/>
            <person name="Murat C."/>
            <person name="Riley R."/>
            <person name="Ohm R."/>
            <person name="Sun H."/>
            <person name="Tunlid A."/>
            <person name="Henrissat B."/>
            <person name="Grigoriev I.V."/>
            <person name="Hibbett D.S."/>
            <person name="Martin F."/>
        </authorList>
    </citation>
    <scope>NUCLEOTIDE SEQUENCE [LARGE SCALE GENOMIC DNA]</scope>
    <source>
        <strain evidence="4">MAFF 305830</strain>
    </source>
</reference>
<dbReference type="InterPro" id="IPR015889">
    <property type="entry name" value="Intradiol_dOase_core"/>
</dbReference>
<evidence type="ECO:0008006" key="5">
    <source>
        <dbReference type="Google" id="ProtNLM"/>
    </source>
</evidence>
<keyword evidence="2" id="KW-0732">Signal</keyword>
<feature type="compositionally biased region" description="Low complexity" evidence="1">
    <location>
        <begin position="224"/>
        <end position="249"/>
    </location>
</feature>
<gene>
    <name evidence="3" type="ORF">M408DRAFT_332916</name>
</gene>
<dbReference type="AlphaFoldDB" id="A0A0C2WYT5"/>
<feature type="compositionally biased region" description="Low complexity" evidence="1">
    <location>
        <begin position="256"/>
        <end position="265"/>
    </location>
</feature>
<reference evidence="3 4" key="1">
    <citation type="submission" date="2014-04" db="EMBL/GenBank/DDBJ databases">
        <authorList>
            <consortium name="DOE Joint Genome Institute"/>
            <person name="Kuo A."/>
            <person name="Zuccaro A."/>
            <person name="Kohler A."/>
            <person name="Nagy L.G."/>
            <person name="Floudas D."/>
            <person name="Copeland A."/>
            <person name="Barry K.W."/>
            <person name="Cichocki N."/>
            <person name="Veneault-Fourrey C."/>
            <person name="LaButti K."/>
            <person name="Lindquist E.A."/>
            <person name="Lipzen A."/>
            <person name="Lundell T."/>
            <person name="Morin E."/>
            <person name="Murat C."/>
            <person name="Sun H."/>
            <person name="Tunlid A."/>
            <person name="Henrissat B."/>
            <person name="Grigoriev I.V."/>
            <person name="Hibbett D.S."/>
            <person name="Martin F."/>
            <person name="Nordberg H.P."/>
            <person name="Cantor M.N."/>
            <person name="Hua S.X."/>
        </authorList>
    </citation>
    <scope>NUCLEOTIDE SEQUENCE [LARGE SCALE GENOMIC DNA]</scope>
    <source>
        <strain evidence="3 4">MAFF 305830</strain>
    </source>
</reference>
<dbReference type="GO" id="GO:0016702">
    <property type="term" value="F:oxidoreductase activity, acting on single donors with incorporation of molecular oxygen, incorporation of two atoms of oxygen"/>
    <property type="evidence" value="ECO:0007669"/>
    <property type="project" value="InterPro"/>
</dbReference>
<dbReference type="GO" id="GO:0005506">
    <property type="term" value="F:iron ion binding"/>
    <property type="evidence" value="ECO:0007669"/>
    <property type="project" value="InterPro"/>
</dbReference>
<organism evidence="3 4">
    <name type="scientific">Serendipita vermifera MAFF 305830</name>
    <dbReference type="NCBI Taxonomy" id="933852"/>
    <lineage>
        <taxon>Eukaryota</taxon>
        <taxon>Fungi</taxon>
        <taxon>Dikarya</taxon>
        <taxon>Basidiomycota</taxon>
        <taxon>Agaricomycotina</taxon>
        <taxon>Agaricomycetes</taxon>
        <taxon>Sebacinales</taxon>
        <taxon>Serendipitaceae</taxon>
        <taxon>Serendipita</taxon>
    </lineage>
</organism>
<feature type="chain" id="PRO_5002173895" description="Intradiol ring-cleavage dioxygenases domain-containing protein" evidence="2">
    <location>
        <begin position="19"/>
        <end position="435"/>
    </location>
</feature>
<dbReference type="EMBL" id="KN824355">
    <property type="protein sequence ID" value="KIM22482.1"/>
    <property type="molecule type" value="Genomic_DNA"/>
</dbReference>
<dbReference type="Proteomes" id="UP000054097">
    <property type="component" value="Unassembled WGS sequence"/>
</dbReference>
<feature type="signal peptide" evidence="2">
    <location>
        <begin position="1"/>
        <end position="18"/>
    </location>
</feature>
<keyword evidence="4" id="KW-1185">Reference proteome</keyword>
<dbReference type="HOGENOM" id="CLU_027719_1_1_1"/>
<name>A0A0C2WYT5_SERVB</name>
<dbReference type="SUPFAM" id="SSF49482">
    <property type="entry name" value="Aromatic compound dioxygenase"/>
    <property type="match status" value="2"/>
</dbReference>
<evidence type="ECO:0000256" key="1">
    <source>
        <dbReference type="SAM" id="MobiDB-lite"/>
    </source>
</evidence>
<evidence type="ECO:0000313" key="3">
    <source>
        <dbReference type="EMBL" id="KIM22482.1"/>
    </source>
</evidence>
<evidence type="ECO:0000313" key="4">
    <source>
        <dbReference type="Proteomes" id="UP000054097"/>
    </source>
</evidence>
<proteinExistence type="predicted"/>
<feature type="compositionally biased region" description="Gly residues" evidence="1">
    <location>
        <begin position="267"/>
        <end position="279"/>
    </location>
</feature>
<dbReference type="Gene3D" id="2.60.130.10">
    <property type="entry name" value="Aromatic compound dioxygenase"/>
    <property type="match status" value="1"/>
</dbReference>
<sequence>MLFRSLLAAVSLVSYVHAHAEPSTPFANHPVEVARRQLEMNKRHVMARNCASEVAAFQKRRMAKRALRKRQLAAEKRATMECVDPTTAAAGTTDAVVTDTDTAVATDVTTTAEVTTTADDVTTTDAITSTSSAVAPHYSTIQNTCVTAPEVTEGPYYLRDEYVRADLREDQAGVTLVLDIGVLDMATCQPATDVFVEIWNCNAQGEYSAFGSASQGSGGGGNGTAPTDGGAPPSASDSGSATDIPASASGSGGFTPSGTGSMPAPSGGPGGGGGGGGSGSKINADNFLRGGLAANENGVAELTTIYPGFYTGRTVHTHVMIHQNINYHDNGTIISTSGALRHIGQIFYDETINGAVLATDAYLDSGNTRTYNVDDGILQQANEGGYSAFAQIEWIGETLDEGLLGYITIGIDTSALRNVTTNNYWDPDFGSEVSE</sequence>
<dbReference type="OrthoDB" id="121380at2759"/>
<dbReference type="PANTHER" id="PTHR34315">
    <property type="match status" value="1"/>
</dbReference>
<accession>A0A0C2WYT5</accession>
<evidence type="ECO:0000256" key="2">
    <source>
        <dbReference type="SAM" id="SignalP"/>
    </source>
</evidence>